<dbReference type="Gene3D" id="1.10.287.1700">
    <property type="match status" value="1"/>
</dbReference>
<evidence type="ECO:0000313" key="2">
    <source>
        <dbReference type="Proteomes" id="UP001062632"/>
    </source>
</evidence>
<reference evidence="1 2" key="1">
    <citation type="submission" date="2013-04" db="EMBL/GenBank/DDBJ databases">
        <title>The genome sequencing project of 58 acetic acid bacteria.</title>
        <authorList>
            <person name="Okamoto-Kainuma A."/>
            <person name="Ishikawa M."/>
            <person name="Umino S."/>
            <person name="Koizumi Y."/>
            <person name="Shiwa Y."/>
            <person name="Yoshikawa H."/>
            <person name="Matsutani M."/>
            <person name="Matsushita K."/>
        </authorList>
    </citation>
    <scope>NUCLEOTIDE SEQUENCE [LARGE SCALE GENOMIC DNA]</scope>
    <source>
        <strain evidence="1 2">NBRC 106555</strain>
    </source>
</reference>
<protein>
    <recommendedName>
        <fullName evidence="3">Flagellar FliJ protein</fullName>
    </recommendedName>
</protein>
<gene>
    <name evidence="1" type="ORF">AA106555_1163</name>
</gene>
<name>A0ABQ0QQ62_9PROT</name>
<accession>A0ABQ0QQ62</accession>
<sequence length="147" mass="16433">MREKSVMEQATLDALYAVRKNELESVEQVFREVVGLEQEAECALVAAQQRIVTERNAAIDAQSDDQAVEAFSAWLPSGQKAVREAEAQRQRIGMDRDCVHAALLDAQAALSVVERLQEDAVEEHKRKALKVEQILLDECAMRPKLTS</sequence>
<evidence type="ECO:0000313" key="1">
    <source>
        <dbReference type="EMBL" id="GBR53086.1"/>
    </source>
</evidence>
<dbReference type="InterPro" id="IPR053716">
    <property type="entry name" value="Flag_assembly_chemotaxis_eff"/>
</dbReference>
<dbReference type="Proteomes" id="UP001062632">
    <property type="component" value="Unassembled WGS sequence"/>
</dbReference>
<proteinExistence type="predicted"/>
<organism evidence="1 2">
    <name type="scientific">Neokomagataea thailandica NBRC 106555</name>
    <dbReference type="NCBI Taxonomy" id="1223520"/>
    <lineage>
        <taxon>Bacteria</taxon>
        <taxon>Pseudomonadati</taxon>
        <taxon>Pseudomonadota</taxon>
        <taxon>Alphaproteobacteria</taxon>
        <taxon>Acetobacterales</taxon>
        <taxon>Acetobacteraceae</taxon>
        <taxon>Neokomagataea</taxon>
    </lineage>
</organism>
<comment type="caution">
    <text evidence="1">The sequence shown here is derived from an EMBL/GenBank/DDBJ whole genome shotgun (WGS) entry which is preliminary data.</text>
</comment>
<dbReference type="EMBL" id="BAQC01000030">
    <property type="protein sequence ID" value="GBR53086.1"/>
    <property type="molecule type" value="Genomic_DNA"/>
</dbReference>
<evidence type="ECO:0008006" key="3">
    <source>
        <dbReference type="Google" id="ProtNLM"/>
    </source>
</evidence>
<dbReference type="RefSeq" id="WP_141492139.1">
    <property type="nucleotide sequence ID" value="NZ_BAQC01000030.1"/>
</dbReference>
<keyword evidence="2" id="KW-1185">Reference proteome</keyword>